<dbReference type="EMBL" id="MU167245">
    <property type="protein sequence ID" value="KAG0147705.1"/>
    <property type="molecule type" value="Genomic_DNA"/>
</dbReference>
<protein>
    <submittedName>
        <fullName evidence="1">Uncharacterized protein</fullName>
    </submittedName>
</protein>
<sequence length="115" mass="13250">LMDNDLHEQHFKRGFEWDWSVPRGYSNATEASLLVAPLQAPPPIIEDKAANYAMKTYPNLFKIICPININMLKILLKDHPNQPFVISVLNSLHNRFWPMSNTPPDDMVINKNHSI</sequence>
<dbReference type="AlphaFoldDB" id="A0A9P6NIQ0"/>
<name>A0A9P6NIQ0_9BASI</name>
<gene>
    <name evidence="1" type="ORF">CROQUDRAFT_33225</name>
</gene>
<accession>A0A9P6NIQ0</accession>
<comment type="caution">
    <text evidence="1">The sequence shown here is derived from an EMBL/GenBank/DDBJ whole genome shotgun (WGS) entry which is preliminary data.</text>
</comment>
<feature type="non-terminal residue" evidence="1">
    <location>
        <position position="115"/>
    </location>
</feature>
<proteinExistence type="predicted"/>
<evidence type="ECO:0000313" key="2">
    <source>
        <dbReference type="Proteomes" id="UP000886653"/>
    </source>
</evidence>
<dbReference type="Proteomes" id="UP000886653">
    <property type="component" value="Unassembled WGS sequence"/>
</dbReference>
<evidence type="ECO:0000313" key="1">
    <source>
        <dbReference type="EMBL" id="KAG0147705.1"/>
    </source>
</evidence>
<keyword evidence="2" id="KW-1185">Reference proteome</keyword>
<dbReference type="OrthoDB" id="2504605at2759"/>
<reference evidence="1" key="1">
    <citation type="submission" date="2013-11" db="EMBL/GenBank/DDBJ databases">
        <title>Genome sequence of the fusiform rust pathogen reveals effectors for host alternation and coevolution with pine.</title>
        <authorList>
            <consortium name="DOE Joint Genome Institute"/>
            <person name="Smith K."/>
            <person name="Pendleton A."/>
            <person name="Kubisiak T."/>
            <person name="Anderson C."/>
            <person name="Salamov A."/>
            <person name="Aerts A."/>
            <person name="Riley R."/>
            <person name="Clum A."/>
            <person name="Lindquist E."/>
            <person name="Ence D."/>
            <person name="Campbell M."/>
            <person name="Kronenberg Z."/>
            <person name="Feau N."/>
            <person name="Dhillon B."/>
            <person name="Hamelin R."/>
            <person name="Burleigh J."/>
            <person name="Smith J."/>
            <person name="Yandell M."/>
            <person name="Nelson C."/>
            <person name="Grigoriev I."/>
            <person name="Davis J."/>
        </authorList>
    </citation>
    <scope>NUCLEOTIDE SEQUENCE</scope>
    <source>
        <strain evidence="1">G11</strain>
    </source>
</reference>
<organism evidence="1 2">
    <name type="scientific">Cronartium quercuum f. sp. fusiforme G11</name>
    <dbReference type="NCBI Taxonomy" id="708437"/>
    <lineage>
        <taxon>Eukaryota</taxon>
        <taxon>Fungi</taxon>
        <taxon>Dikarya</taxon>
        <taxon>Basidiomycota</taxon>
        <taxon>Pucciniomycotina</taxon>
        <taxon>Pucciniomycetes</taxon>
        <taxon>Pucciniales</taxon>
        <taxon>Coleosporiaceae</taxon>
        <taxon>Cronartium</taxon>
    </lineage>
</organism>
<feature type="non-terminal residue" evidence="1">
    <location>
        <position position="1"/>
    </location>
</feature>